<sequence length="156" mass="17577">MSLFRFLSTKVGTGPGSIANAHTVATTSSHGAVSGGYDYSHSHGHDSHAAPWEGVNLWRTPYKGDIDTVTQVKRTKGVLDRYVENRVRRIQHLQIDALRNKTIPTWIMMPRDRLLLAAQGIIVVYVLYQATSTVYNHLKAKDRLKLAKLFYKDNVD</sequence>
<protein>
    <submittedName>
        <fullName evidence="3">Uncharacterized protein</fullName>
    </submittedName>
</protein>
<dbReference type="Proteomes" id="UP000663864">
    <property type="component" value="Unassembled WGS sequence"/>
</dbReference>
<dbReference type="Proteomes" id="UP000663870">
    <property type="component" value="Unassembled WGS sequence"/>
</dbReference>
<evidence type="ECO:0000313" key="4">
    <source>
        <dbReference type="EMBL" id="CAF0833318.1"/>
    </source>
</evidence>
<keyword evidence="7" id="KW-1185">Reference proteome</keyword>
<keyword evidence="1" id="KW-1133">Transmembrane helix</keyword>
<evidence type="ECO:0000256" key="1">
    <source>
        <dbReference type="SAM" id="Phobius"/>
    </source>
</evidence>
<dbReference type="Proteomes" id="UP000663836">
    <property type="component" value="Unassembled WGS sequence"/>
</dbReference>
<comment type="caution">
    <text evidence="3">The sequence shown here is derived from an EMBL/GenBank/DDBJ whole genome shotgun (WGS) entry which is preliminary data.</text>
</comment>
<dbReference type="EMBL" id="CAJNOL010000052">
    <property type="protein sequence ID" value="CAF0792623.1"/>
    <property type="molecule type" value="Genomic_DNA"/>
</dbReference>
<gene>
    <name evidence="6" type="ORF">JBS370_LOCUS13714</name>
    <name evidence="2" type="ORF">JXQ802_LOCUS3811</name>
    <name evidence="3" type="ORF">JXQ802_LOCUS3879</name>
    <name evidence="4" type="ORF">PYM288_LOCUS6199</name>
    <name evidence="5" type="ORF">ZHD862_LOCUS19980</name>
</gene>
<feature type="transmembrane region" description="Helical" evidence="1">
    <location>
        <begin position="114"/>
        <end position="135"/>
    </location>
</feature>
<evidence type="ECO:0000313" key="5">
    <source>
        <dbReference type="EMBL" id="CAF1147502.1"/>
    </source>
</evidence>
<dbReference type="Proteomes" id="UP000663854">
    <property type="component" value="Unassembled WGS sequence"/>
</dbReference>
<dbReference type="EMBL" id="CAJNOT010001114">
    <property type="protein sequence ID" value="CAF1147502.1"/>
    <property type="molecule type" value="Genomic_DNA"/>
</dbReference>
<reference evidence="3" key="1">
    <citation type="submission" date="2021-02" db="EMBL/GenBank/DDBJ databases">
        <authorList>
            <person name="Nowell W R."/>
        </authorList>
    </citation>
    <scope>NUCLEOTIDE SEQUENCE</scope>
</reference>
<evidence type="ECO:0000313" key="6">
    <source>
        <dbReference type="EMBL" id="CAF3771609.1"/>
    </source>
</evidence>
<dbReference type="AlphaFoldDB" id="A0A813SE08"/>
<evidence type="ECO:0000313" key="3">
    <source>
        <dbReference type="EMBL" id="CAF0794083.1"/>
    </source>
</evidence>
<keyword evidence="1" id="KW-0812">Transmembrane</keyword>
<dbReference type="EMBL" id="CAJOBD010001194">
    <property type="protein sequence ID" value="CAF3771609.1"/>
    <property type="molecule type" value="Genomic_DNA"/>
</dbReference>
<keyword evidence="1" id="KW-0472">Membrane</keyword>
<dbReference type="EMBL" id="CAJNOL010000053">
    <property type="protein sequence ID" value="CAF0794083.1"/>
    <property type="molecule type" value="Genomic_DNA"/>
</dbReference>
<accession>A0A813SE08</accession>
<evidence type="ECO:0000313" key="2">
    <source>
        <dbReference type="EMBL" id="CAF0792623.1"/>
    </source>
</evidence>
<organism evidence="3 7">
    <name type="scientific">Rotaria sordida</name>
    <dbReference type="NCBI Taxonomy" id="392033"/>
    <lineage>
        <taxon>Eukaryota</taxon>
        <taxon>Metazoa</taxon>
        <taxon>Spiralia</taxon>
        <taxon>Gnathifera</taxon>
        <taxon>Rotifera</taxon>
        <taxon>Eurotatoria</taxon>
        <taxon>Bdelloidea</taxon>
        <taxon>Philodinida</taxon>
        <taxon>Philodinidae</taxon>
        <taxon>Rotaria</taxon>
    </lineage>
</organism>
<proteinExistence type="predicted"/>
<evidence type="ECO:0000313" key="7">
    <source>
        <dbReference type="Proteomes" id="UP000663870"/>
    </source>
</evidence>
<name>A0A813SE08_9BILA</name>
<dbReference type="EMBL" id="CAJNOH010000068">
    <property type="protein sequence ID" value="CAF0833318.1"/>
    <property type="molecule type" value="Genomic_DNA"/>
</dbReference>